<name>A0A370KK03_9HYPH</name>
<gene>
    <name evidence="1" type="ORF">B5K06_25545</name>
</gene>
<dbReference type="AlphaFoldDB" id="A0A370KK03"/>
<comment type="caution">
    <text evidence="1">The sequence shown here is derived from an EMBL/GenBank/DDBJ whole genome shotgun (WGS) entry which is preliminary data.</text>
</comment>
<reference evidence="1 2" key="1">
    <citation type="submission" date="2017-03" db="EMBL/GenBank/DDBJ databases">
        <title>Genome analysis of Rhizobial strains effectives or ineffectives for nitrogen fixation isolated from bean seeds.</title>
        <authorList>
            <person name="Peralta H."/>
            <person name="Aguilar-Vera A."/>
            <person name="Mora Y."/>
            <person name="Vargas-Lagunas C."/>
            <person name="Girard L."/>
            <person name="Mora J."/>
        </authorList>
    </citation>
    <scope>NUCLEOTIDE SEQUENCE [LARGE SCALE GENOMIC DNA]</scope>
    <source>
        <strain evidence="1 2">CCGM3</strain>
    </source>
</reference>
<accession>A0A370KK03</accession>
<dbReference type="Proteomes" id="UP000254939">
    <property type="component" value="Unassembled WGS sequence"/>
</dbReference>
<proteinExistence type="predicted"/>
<sequence>MPLTSACVAVDGILSPRNGFIAVPKELMKASQPAAVLANAAVPLASPSIKRSSKVAGFGLERTRATRPSPLAKAWLTLSPVT</sequence>
<dbReference type="EMBL" id="NAAC01000031">
    <property type="protein sequence ID" value="RDJ05795.1"/>
    <property type="molecule type" value="Genomic_DNA"/>
</dbReference>
<organism evidence="1 2">
    <name type="scientific">Rhizobium grahamii</name>
    <dbReference type="NCBI Taxonomy" id="1120045"/>
    <lineage>
        <taxon>Bacteria</taxon>
        <taxon>Pseudomonadati</taxon>
        <taxon>Pseudomonadota</taxon>
        <taxon>Alphaproteobacteria</taxon>
        <taxon>Hyphomicrobiales</taxon>
        <taxon>Rhizobiaceae</taxon>
        <taxon>Rhizobium/Agrobacterium group</taxon>
        <taxon>Rhizobium</taxon>
    </lineage>
</organism>
<evidence type="ECO:0000313" key="2">
    <source>
        <dbReference type="Proteomes" id="UP000254939"/>
    </source>
</evidence>
<evidence type="ECO:0000313" key="1">
    <source>
        <dbReference type="EMBL" id="RDJ05795.1"/>
    </source>
</evidence>
<protein>
    <submittedName>
        <fullName evidence="1">Uncharacterized protein</fullName>
    </submittedName>
</protein>